<dbReference type="InterPro" id="IPR036397">
    <property type="entry name" value="RNaseH_sf"/>
</dbReference>
<accession>A0A2N7PHZ1</accession>
<evidence type="ECO:0000256" key="7">
    <source>
        <dbReference type="ARBA" id="ARBA00022801"/>
    </source>
</evidence>
<evidence type="ECO:0000256" key="3">
    <source>
        <dbReference type="ARBA" id="ARBA00022722"/>
    </source>
</evidence>
<keyword evidence="4" id="KW-0479">Metal-binding</keyword>
<evidence type="ECO:0000313" key="12">
    <source>
        <dbReference type="EMBL" id="PMP60908.1"/>
    </source>
</evidence>
<keyword evidence="9" id="KW-0238">DNA-binding</keyword>
<dbReference type="EMBL" id="PNIE01000097">
    <property type="protein sequence ID" value="PMP60908.1"/>
    <property type="molecule type" value="Genomic_DNA"/>
</dbReference>
<dbReference type="AlphaFoldDB" id="A0A2N7PHZ1"/>
<evidence type="ECO:0000256" key="8">
    <source>
        <dbReference type="ARBA" id="ARBA00022842"/>
    </source>
</evidence>
<protein>
    <submittedName>
        <fullName evidence="12">Uncharacterized protein</fullName>
    </submittedName>
</protein>
<dbReference type="InterPro" id="IPR002176">
    <property type="entry name" value="X-over_junc_endoDNase_RuvC"/>
</dbReference>
<dbReference type="GO" id="GO:0006310">
    <property type="term" value="P:DNA recombination"/>
    <property type="evidence" value="ECO:0007669"/>
    <property type="project" value="UniProtKB-KW"/>
</dbReference>
<evidence type="ECO:0000256" key="9">
    <source>
        <dbReference type="ARBA" id="ARBA00023125"/>
    </source>
</evidence>
<evidence type="ECO:0000256" key="4">
    <source>
        <dbReference type="ARBA" id="ARBA00022723"/>
    </source>
</evidence>
<dbReference type="PRINTS" id="PR00696">
    <property type="entry name" value="RSOLVASERUVC"/>
</dbReference>
<gene>
    <name evidence="12" type="ORF">C0197_06480</name>
</gene>
<evidence type="ECO:0000313" key="13">
    <source>
        <dbReference type="Proteomes" id="UP000235731"/>
    </source>
</evidence>
<proteinExistence type="inferred from homology"/>
<name>A0A2N7PHZ1_9BACT</name>
<dbReference type="Pfam" id="PF02075">
    <property type="entry name" value="RuvC"/>
    <property type="match status" value="1"/>
</dbReference>
<dbReference type="Proteomes" id="UP000235731">
    <property type="component" value="Unassembled WGS sequence"/>
</dbReference>
<keyword evidence="5" id="KW-0255">Endonuclease</keyword>
<evidence type="ECO:0000256" key="2">
    <source>
        <dbReference type="ARBA" id="ARBA00022490"/>
    </source>
</evidence>
<organism evidence="12 13">
    <name type="scientific">Caldimicrobium thiodismutans</name>
    <dbReference type="NCBI Taxonomy" id="1653476"/>
    <lineage>
        <taxon>Bacteria</taxon>
        <taxon>Pseudomonadati</taxon>
        <taxon>Thermodesulfobacteriota</taxon>
        <taxon>Thermodesulfobacteria</taxon>
        <taxon>Thermodesulfobacteriales</taxon>
        <taxon>Thermodesulfobacteriaceae</taxon>
        <taxon>Caldimicrobium</taxon>
    </lineage>
</organism>
<evidence type="ECO:0000256" key="5">
    <source>
        <dbReference type="ARBA" id="ARBA00022759"/>
    </source>
</evidence>
<dbReference type="GO" id="GO:0046872">
    <property type="term" value="F:metal ion binding"/>
    <property type="evidence" value="ECO:0007669"/>
    <property type="project" value="UniProtKB-KW"/>
</dbReference>
<dbReference type="Gene3D" id="3.30.420.10">
    <property type="entry name" value="Ribonuclease H-like superfamily/Ribonuclease H"/>
    <property type="match status" value="1"/>
</dbReference>
<comment type="similarity">
    <text evidence="1">Belongs to the RuvC family.</text>
</comment>
<dbReference type="PANTHER" id="PTHR30194">
    <property type="entry name" value="CROSSOVER JUNCTION ENDODEOXYRIBONUCLEASE RUVC"/>
    <property type="match status" value="1"/>
</dbReference>
<evidence type="ECO:0000256" key="11">
    <source>
        <dbReference type="ARBA" id="ARBA00023204"/>
    </source>
</evidence>
<dbReference type="GO" id="GO:0003677">
    <property type="term" value="F:DNA binding"/>
    <property type="evidence" value="ECO:0007669"/>
    <property type="project" value="UniProtKB-KW"/>
</dbReference>
<keyword evidence="3" id="KW-0540">Nuclease</keyword>
<evidence type="ECO:0000256" key="6">
    <source>
        <dbReference type="ARBA" id="ARBA00022763"/>
    </source>
</evidence>
<dbReference type="InterPro" id="IPR012337">
    <property type="entry name" value="RNaseH-like_sf"/>
</dbReference>
<evidence type="ECO:0000256" key="1">
    <source>
        <dbReference type="ARBA" id="ARBA00009518"/>
    </source>
</evidence>
<sequence>MKILGVDPGLLNLGCVLIQILEKDFEILRSETFKPKRDLEISKKLFYLYQALKKLIEEEQPDYVVLEEAIPKANPHSTVKVSQTSSLILLLSEEKGLPLKVYHPSYWKSFICGNGLAKKNEVLQFLLRLFKEKIDDKIRDTHQADALSLALVFALENNFLRF</sequence>
<dbReference type="PANTHER" id="PTHR30194:SF3">
    <property type="entry name" value="CROSSOVER JUNCTION ENDODEOXYRIBONUCLEASE RUVC"/>
    <property type="match status" value="1"/>
</dbReference>
<reference evidence="12 13" key="1">
    <citation type="submission" date="2018-01" db="EMBL/GenBank/DDBJ databases">
        <title>Metagenomic assembled genomes from two thermal pools in the Uzon Caldera, Kamchatka, Russia.</title>
        <authorList>
            <person name="Wilkins L."/>
            <person name="Ettinger C."/>
        </authorList>
    </citation>
    <scope>NUCLEOTIDE SEQUENCE [LARGE SCALE GENOMIC DNA]</scope>
    <source>
        <strain evidence="12">ZAV-15</strain>
    </source>
</reference>
<keyword evidence="8" id="KW-0460">Magnesium</keyword>
<keyword evidence="7" id="KW-0378">Hydrolase</keyword>
<comment type="caution">
    <text evidence="12">The sequence shown here is derived from an EMBL/GenBank/DDBJ whole genome shotgun (WGS) entry which is preliminary data.</text>
</comment>
<keyword evidence="10" id="KW-0233">DNA recombination</keyword>
<evidence type="ECO:0000256" key="10">
    <source>
        <dbReference type="ARBA" id="ARBA00023172"/>
    </source>
</evidence>
<keyword evidence="11" id="KW-0234">DNA repair</keyword>
<dbReference type="GO" id="GO:0004520">
    <property type="term" value="F:DNA endonuclease activity"/>
    <property type="evidence" value="ECO:0007669"/>
    <property type="project" value="InterPro"/>
</dbReference>
<dbReference type="SUPFAM" id="SSF53098">
    <property type="entry name" value="Ribonuclease H-like"/>
    <property type="match status" value="1"/>
</dbReference>
<dbReference type="GO" id="GO:0016787">
    <property type="term" value="F:hydrolase activity"/>
    <property type="evidence" value="ECO:0007669"/>
    <property type="project" value="UniProtKB-KW"/>
</dbReference>
<keyword evidence="2" id="KW-0963">Cytoplasm</keyword>
<dbReference type="GO" id="GO:0006281">
    <property type="term" value="P:DNA repair"/>
    <property type="evidence" value="ECO:0007669"/>
    <property type="project" value="UniProtKB-KW"/>
</dbReference>
<keyword evidence="6" id="KW-0227">DNA damage</keyword>